<dbReference type="Pfam" id="PF00078">
    <property type="entry name" value="RVT_1"/>
    <property type="match status" value="1"/>
</dbReference>
<dbReference type="SUPFAM" id="SSF56672">
    <property type="entry name" value="DNA/RNA polymerases"/>
    <property type="match status" value="1"/>
</dbReference>
<keyword evidence="4" id="KW-0255">Endonuclease</keyword>
<dbReference type="GO" id="GO:0004519">
    <property type="term" value="F:endonuclease activity"/>
    <property type="evidence" value="ECO:0007669"/>
    <property type="project" value="UniProtKB-KW"/>
</dbReference>
<evidence type="ECO:0000256" key="7">
    <source>
        <dbReference type="ARBA" id="ARBA00022918"/>
    </source>
</evidence>
<accession>A0A5N5QFT8</accession>
<dbReference type="Proteomes" id="UP000383932">
    <property type="component" value="Unassembled WGS sequence"/>
</dbReference>
<evidence type="ECO:0000256" key="8">
    <source>
        <dbReference type="SAM" id="MobiDB-lite"/>
    </source>
</evidence>
<gene>
    <name evidence="10" type="ORF">CTheo_6254</name>
</gene>
<protein>
    <submittedName>
        <fullName evidence="10">Retrovirus-related Pol polyprotein</fullName>
    </submittedName>
</protein>
<feature type="region of interest" description="Disordered" evidence="8">
    <location>
        <begin position="930"/>
        <end position="965"/>
    </location>
</feature>
<proteinExistence type="predicted"/>
<feature type="domain" description="Integrase catalytic" evidence="9">
    <location>
        <begin position="620"/>
        <end position="798"/>
    </location>
</feature>
<evidence type="ECO:0000313" key="10">
    <source>
        <dbReference type="EMBL" id="KAB5590316.1"/>
    </source>
</evidence>
<evidence type="ECO:0000256" key="6">
    <source>
        <dbReference type="ARBA" id="ARBA00022884"/>
    </source>
</evidence>
<dbReference type="EMBL" id="SSOP01000179">
    <property type="protein sequence ID" value="KAB5590316.1"/>
    <property type="molecule type" value="Genomic_DNA"/>
</dbReference>
<dbReference type="PROSITE" id="PS50994">
    <property type="entry name" value="INTEGRASE"/>
    <property type="match status" value="1"/>
</dbReference>
<dbReference type="OrthoDB" id="3363652at2759"/>
<evidence type="ECO:0000256" key="2">
    <source>
        <dbReference type="ARBA" id="ARBA00022695"/>
    </source>
</evidence>
<dbReference type="GO" id="GO:0003723">
    <property type="term" value="F:RNA binding"/>
    <property type="evidence" value="ECO:0007669"/>
    <property type="project" value="UniProtKB-KW"/>
</dbReference>
<keyword evidence="7" id="KW-0695">RNA-directed DNA polymerase</keyword>
<evidence type="ECO:0000256" key="3">
    <source>
        <dbReference type="ARBA" id="ARBA00022722"/>
    </source>
</evidence>
<dbReference type="InterPro" id="IPR043502">
    <property type="entry name" value="DNA/RNA_pol_sf"/>
</dbReference>
<feature type="region of interest" description="Disordered" evidence="8">
    <location>
        <begin position="1"/>
        <end position="28"/>
    </location>
</feature>
<evidence type="ECO:0000256" key="4">
    <source>
        <dbReference type="ARBA" id="ARBA00022759"/>
    </source>
</evidence>
<dbReference type="PANTHER" id="PTHR37984:SF5">
    <property type="entry name" value="PROTEIN NYNRIN-LIKE"/>
    <property type="match status" value="1"/>
</dbReference>
<keyword evidence="6" id="KW-0694">RNA-binding</keyword>
<keyword evidence="2" id="KW-0548">Nucleotidyltransferase</keyword>
<evidence type="ECO:0000256" key="5">
    <source>
        <dbReference type="ARBA" id="ARBA00022801"/>
    </source>
</evidence>
<dbReference type="PANTHER" id="PTHR37984">
    <property type="entry name" value="PROTEIN CBG26694"/>
    <property type="match status" value="1"/>
</dbReference>
<dbReference type="CDD" id="cd01647">
    <property type="entry name" value="RT_LTR"/>
    <property type="match status" value="1"/>
</dbReference>
<dbReference type="InterPro" id="IPR001584">
    <property type="entry name" value="Integrase_cat-core"/>
</dbReference>
<dbReference type="InterPro" id="IPR000477">
    <property type="entry name" value="RT_dom"/>
</dbReference>
<keyword evidence="3" id="KW-0540">Nuclease</keyword>
<evidence type="ECO:0000256" key="1">
    <source>
        <dbReference type="ARBA" id="ARBA00022679"/>
    </source>
</evidence>
<dbReference type="GO" id="GO:0005634">
    <property type="term" value="C:nucleus"/>
    <property type="evidence" value="ECO:0007669"/>
    <property type="project" value="UniProtKB-ARBA"/>
</dbReference>
<dbReference type="GO" id="GO:0016787">
    <property type="term" value="F:hydrolase activity"/>
    <property type="evidence" value="ECO:0007669"/>
    <property type="project" value="UniProtKB-KW"/>
</dbReference>
<name>A0A5N5QFT8_9AGAM</name>
<dbReference type="InterPro" id="IPR036397">
    <property type="entry name" value="RNaseH_sf"/>
</dbReference>
<evidence type="ECO:0000259" key="9">
    <source>
        <dbReference type="PROSITE" id="PS50994"/>
    </source>
</evidence>
<keyword evidence="5" id="KW-0378">Hydrolase</keyword>
<dbReference type="InterPro" id="IPR041373">
    <property type="entry name" value="RT_RNaseH"/>
</dbReference>
<dbReference type="Gene3D" id="3.10.10.10">
    <property type="entry name" value="HIV Type 1 Reverse Transcriptase, subunit A, domain 1"/>
    <property type="match status" value="1"/>
</dbReference>
<dbReference type="GO" id="GO:0015074">
    <property type="term" value="P:DNA integration"/>
    <property type="evidence" value="ECO:0007669"/>
    <property type="project" value="InterPro"/>
</dbReference>
<dbReference type="Pfam" id="PF17917">
    <property type="entry name" value="RT_RNaseH"/>
    <property type="match status" value="1"/>
</dbReference>
<organism evidence="10 11">
    <name type="scientific">Ceratobasidium theobromae</name>
    <dbReference type="NCBI Taxonomy" id="1582974"/>
    <lineage>
        <taxon>Eukaryota</taxon>
        <taxon>Fungi</taxon>
        <taxon>Dikarya</taxon>
        <taxon>Basidiomycota</taxon>
        <taxon>Agaricomycotina</taxon>
        <taxon>Agaricomycetes</taxon>
        <taxon>Cantharellales</taxon>
        <taxon>Ceratobasidiaceae</taxon>
        <taxon>Ceratobasidium</taxon>
    </lineage>
</organism>
<dbReference type="AlphaFoldDB" id="A0A5N5QFT8"/>
<dbReference type="Gene3D" id="3.30.420.10">
    <property type="entry name" value="Ribonuclease H-like superfamily/Ribonuclease H"/>
    <property type="match status" value="1"/>
</dbReference>
<dbReference type="Gene3D" id="3.30.70.270">
    <property type="match status" value="2"/>
</dbReference>
<keyword evidence="1" id="KW-0808">Transferase</keyword>
<dbReference type="InterPro" id="IPR012337">
    <property type="entry name" value="RNaseH-like_sf"/>
</dbReference>
<evidence type="ECO:0000313" key="11">
    <source>
        <dbReference type="Proteomes" id="UP000383932"/>
    </source>
</evidence>
<dbReference type="InterPro" id="IPR050951">
    <property type="entry name" value="Retrovirus_Pol_polyprotein"/>
</dbReference>
<keyword evidence="11" id="KW-1185">Reference proteome</keyword>
<sequence length="965" mass="108363">MCQLQNRTGKKGLNRLREQEREGKQEKTWHDKCRGELIMRRQDPFIPGQVVAVLGKVRIGQGLSDDQRKMVKALVEEFANIFALDLTKMPHSRIPNTFPATVSPSNVVPKPGGAEEPSLEYLHMLANRACEEVGLPVKYPLENQAPLPPAAKETKFCLVHNFAKVNEVTKVPAFPMGDLAAKQQAVAGYQFISTIDFASGFNTLPMEESSIKYTGFYVKGKGHYVYPHMPFGLTSTPTTFCKMLADTLHNLLGEGMEIWMDDIGLAANSLEEGLASLFMDELVFAGAKVSIKGIQPDRTKVQAILQWPEPKSVLEVMGLLGLTRAFRSKIKNYVCITQPLSDLTRNMRVERRGDGKSKKGEYKRALQNTEITLSEEVRKVIVELKVALTTNPVLRAPVYDSRSFLIVSDRSKYGFGAMVAQKWEEADAKGRKKLVTYPIAFMLKHTSCTEENYPPFLLEFAALKFTLDSFAQIIMGQELEIETDCKALADLLGNKKLNLTHERWRESIIAHRIITVRHQPGVENPVCDTLSRKWQYRENKGEGREDSVDPSWEAHKGLVEEMNLLVEDSEAREVLDRFEGDDYFGEIVRYLVLGLVDDEDMTPSNIARVQERAAHRVVGFEVAEGKLWRVAGKAANYLSLPTGTRGYKTVLLIIDVYSRFVFGFVTRGAGTGAYTVECLDKLGDIITTPIAPMSDNGSHFDCGEVHDWAKRNNIKLIHSPAYTPSVNGLVEDANKILLGRLCTLCAEDVGEARGSPDRPPTPLPRSWPKFLQVAIHQMNDRVMPSLGYTSRKLITGVLTSDRRYEAGTSIRHQYNPSNPTANPIDVNMALTYALRCDSEERTLAHARNRKHRFDEGARLLMAEPGDLVQKYDARWDATHSSQRKLAPKWSPPLQVKERRGTSYVLEDLQRQIVSTGTHAKHLRFYTPRPGSQLAEHISSKGTTPPPELTEVAFGREFDMDNDLED</sequence>
<feature type="compositionally biased region" description="Basic and acidic residues" evidence="8">
    <location>
        <begin position="15"/>
        <end position="28"/>
    </location>
</feature>
<dbReference type="GO" id="GO:0003964">
    <property type="term" value="F:RNA-directed DNA polymerase activity"/>
    <property type="evidence" value="ECO:0007669"/>
    <property type="project" value="UniProtKB-KW"/>
</dbReference>
<reference evidence="10 11" key="1">
    <citation type="journal article" date="2019" name="Fungal Biol. Biotechnol.">
        <title>Draft genome sequence of fastidious pathogen Ceratobasidium theobromae, which causes vascular-streak dieback in Theobroma cacao.</title>
        <authorList>
            <person name="Ali S.S."/>
            <person name="Asman A."/>
            <person name="Shao J."/>
            <person name="Firmansyah A.P."/>
            <person name="Susilo A.W."/>
            <person name="Rosmana A."/>
            <person name="McMahon P."/>
            <person name="Junaid M."/>
            <person name="Guest D."/>
            <person name="Kheng T.Y."/>
            <person name="Meinhardt L.W."/>
            <person name="Bailey B.A."/>
        </authorList>
    </citation>
    <scope>NUCLEOTIDE SEQUENCE [LARGE SCALE GENOMIC DNA]</scope>
    <source>
        <strain evidence="10 11">CT2</strain>
    </source>
</reference>
<comment type="caution">
    <text evidence="10">The sequence shown here is derived from an EMBL/GenBank/DDBJ whole genome shotgun (WGS) entry which is preliminary data.</text>
</comment>
<dbReference type="SUPFAM" id="SSF53098">
    <property type="entry name" value="Ribonuclease H-like"/>
    <property type="match status" value="1"/>
</dbReference>
<dbReference type="InterPro" id="IPR043128">
    <property type="entry name" value="Rev_trsase/Diguanyl_cyclase"/>
</dbReference>